<dbReference type="InterPro" id="IPR003918">
    <property type="entry name" value="NADH_UbQ_OxRdtase"/>
</dbReference>
<accession>A0A976RW63</accession>
<keyword evidence="10 16" id="KW-1133">Transmembrane helix</keyword>
<evidence type="ECO:0000256" key="13">
    <source>
        <dbReference type="ARBA" id="ARBA00023128"/>
    </source>
</evidence>
<dbReference type="PANTHER" id="PTHR43507:SF20">
    <property type="entry name" value="NADH-UBIQUINONE OXIDOREDUCTASE CHAIN 4"/>
    <property type="match status" value="1"/>
</dbReference>
<reference evidence="19" key="1">
    <citation type="submission" date="2022-04" db="EMBL/GenBank/DDBJ databases">
        <authorList>
            <person name="Chae J.Y."/>
            <person name="Kim M.-S."/>
        </authorList>
    </citation>
    <scope>NUCLEOTIDE SEQUENCE</scope>
</reference>
<evidence type="ECO:0000256" key="3">
    <source>
        <dbReference type="ARBA" id="ARBA00012944"/>
    </source>
</evidence>
<dbReference type="AlphaFoldDB" id="A0A976RW63"/>
<evidence type="ECO:0000259" key="18">
    <source>
        <dbReference type="Pfam" id="PF01059"/>
    </source>
</evidence>
<evidence type="ECO:0000256" key="15">
    <source>
        <dbReference type="ARBA" id="ARBA00049551"/>
    </source>
</evidence>
<feature type="transmembrane region" description="Helical" evidence="16">
    <location>
        <begin position="241"/>
        <end position="261"/>
    </location>
</feature>
<keyword evidence="13 16" id="KW-0496">Mitochondrion</keyword>
<name>A0A976RW63_9ANNE</name>
<dbReference type="EMBL" id="ON312495">
    <property type="protein sequence ID" value="URP31075.1"/>
    <property type="molecule type" value="Genomic_DNA"/>
</dbReference>
<dbReference type="GO" id="GO:0048039">
    <property type="term" value="F:ubiquinone binding"/>
    <property type="evidence" value="ECO:0007669"/>
    <property type="project" value="TreeGrafter"/>
</dbReference>
<feature type="transmembrane region" description="Helical" evidence="16">
    <location>
        <begin position="140"/>
        <end position="158"/>
    </location>
</feature>
<dbReference type="GO" id="GO:0003954">
    <property type="term" value="F:NADH dehydrogenase activity"/>
    <property type="evidence" value="ECO:0007669"/>
    <property type="project" value="TreeGrafter"/>
</dbReference>
<feature type="transmembrane region" description="Helical" evidence="16">
    <location>
        <begin position="208"/>
        <end position="229"/>
    </location>
</feature>
<dbReference type="Pfam" id="PF00361">
    <property type="entry name" value="Proton_antipo_M"/>
    <property type="match status" value="1"/>
</dbReference>
<keyword evidence="12 16" id="KW-0830">Ubiquinone</keyword>
<evidence type="ECO:0000313" key="19">
    <source>
        <dbReference type="EMBL" id="URP31075.1"/>
    </source>
</evidence>
<feature type="domain" description="NADH:quinone oxidoreductase/Mrp antiporter transmembrane" evidence="17">
    <location>
        <begin position="106"/>
        <end position="387"/>
    </location>
</feature>
<evidence type="ECO:0000256" key="4">
    <source>
        <dbReference type="ARBA" id="ARBA00021006"/>
    </source>
</evidence>
<keyword evidence="6 16" id="KW-0679">Respiratory chain</keyword>
<feature type="transmembrane region" description="Helical" evidence="16">
    <location>
        <begin position="380"/>
        <end position="396"/>
    </location>
</feature>
<evidence type="ECO:0000256" key="1">
    <source>
        <dbReference type="ARBA" id="ARBA00004225"/>
    </source>
</evidence>
<feature type="transmembrane region" description="Helical" evidence="16">
    <location>
        <begin position="12"/>
        <end position="36"/>
    </location>
</feature>
<evidence type="ECO:0000256" key="8">
    <source>
        <dbReference type="ARBA" id="ARBA00022967"/>
    </source>
</evidence>
<evidence type="ECO:0000256" key="5">
    <source>
        <dbReference type="ARBA" id="ARBA00022448"/>
    </source>
</evidence>
<evidence type="ECO:0000256" key="9">
    <source>
        <dbReference type="ARBA" id="ARBA00022982"/>
    </source>
</evidence>
<dbReference type="Pfam" id="PF01059">
    <property type="entry name" value="Oxidored_q5_N"/>
    <property type="match status" value="1"/>
</dbReference>
<dbReference type="GO" id="GO:0031966">
    <property type="term" value="C:mitochondrial membrane"/>
    <property type="evidence" value="ECO:0007669"/>
    <property type="project" value="UniProtKB-SubCell"/>
</dbReference>
<keyword evidence="11 16" id="KW-0520">NAD</keyword>
<evidence type="ECO:0000256" key="16">
    <source>
        <dbReference type="RuleBase" id="RU003297"/>
    </source>
</evidence>
<geneLocation type="mitochondrion" evidence="19"/>
<feature type="domain" description="NADH:ubiquinone oxidoreductase chain 4 N-terminal" evidence="18">
    <location>
        <begin position="1"/>
        <end position="99"/>
    </location>
</feature>
<comment type="function">
    <text evidence="16">Core subunit of the mitochondrial membrane respiratory chain NADH dehydrogenase (Complex I) which catalyzes electron transfer from NADH through the respiratory chain, using ubiquinone as an electron acceptor. Essential for the catalytic activity and assembly of complex I.</text>
</comment>
<sequence>MMLPTLTLMMLMYVTSWSTMTLFIPFIMLYTLTFLFSPMMTPITLSPMMSLDSMSVLLVVLTLWITNLMLITSLKIKHYFSNPSMFTSSVISLTIILMLSFSVNAMLPFYIMFEASLIPTFIIVLVWGYQPERLEAGMYLMLYTVTASLPLLASLMTLHLTSYSTMYFSPPCLTNTNIFLSLSLMMAFLVKMPMYLTHLWLPKAHVEAPVAGSMILASILLKLGGYGMLRMISIIPQSATALDHLIIPISVSGATLTSILCMRQIDMKSMIAYSSVSHMAFVITGIFTMTKWGWEGALMMMLAHGLISSGLFAAANMYYENTNSRSLMLNTGMTMVMPTMTMWWFLMIAGNMAAPPFMNLIGEMVLISSAAAFSTYSPPILVMCSFFTACYSMILYTNMHHGALKKSTNSLSTLSIYFSVMALHVMPPLFLVLMSSQMMSWT</sequence>
<evidence type="ECO:0000256" key="14">
    <source>
        <dbReference type="ARBA" id="ARBA00023136"/>
    </source>
</evidence>
<keyword evidence="7 16" id="KW-0812">Transmembrane</keyword>
<feature type="transmembrane region" description="Helical" evidence="16">
    <location>
        <begin position="56"/>
        <end position="74"/>
    </location>
</feature>
<keyword evidence="9 16" id="KW-0249">Electron transport</keyword>
<keyword evidence="14 16" id="KW-0472">Membrane</keyword>
<evidence type="ECO:0000256" key="2">
    <source>
        <dbReference type="ARBA" id="ARBA00009025"/>
    </source>
</evidence>
<dbReference type="PANTHER" id="PTHR43507">
    <property type="entry name" value="NADH-UBIQUINONE OXIDOREDUCTASE CHAIN 4"/>
    <property type="match status" value="1"/>
</dbReference>
<gene>
    <name evidence="19" type="primary">nad4</name>
</gene>
<dbReference type="GO" id="GO:0015990">
    <property type="term" value="P:electron transport coupled proton transport"/>
    <property type="evidence" value="ECO:0007669"/>
    <property type="project" value="TreeGrafter"/>
</dbReference>
<feature type="transmembrane region" description="Helical" evidence="16">
    <location>
        <begin position="416"/>
        <end position="434"/>
    </location>
</feature>
<evidence type="ECO:0000256" key="10">
    <source>
        <dbReference type="ARBA" id="ARBA00022989"/>
    </source>
</evidence>
<comment type="similarity">
    <text evidence="2 16">Belongs to the complex I subunit 4 family.</text>
</comment>
<dbReference type="InterPro" id="IPR000260">
    <property type="entry name" value="NADH4_N"/>
</dbReference>
<evidence type="ECO:0000256" key="6">
    <source>
        <dbReference type="ARBA" id="ARBA00022660"/>
    </source>
</evidence>
<comment type="catalytic activity">
    <reaction evidence="15 16">
        <text>a ubiquinone + NADH + 5 H(+)(in) = a ubiquinol + NAD(+) + 4 H(+)(out)</text>
        <dbReference type="Rhea" id="RHEA:29091"/>
        <dbReference type="Rhea" id="RHEA-COMP:9565"/>
        <dbReference type="Rhea" id="RHEA-COMP:9566"/>
        <dbReference type="ChEBI" id="CHEBI:15378"/>
        <dbReference type="ChEBI" id="CHEBI:16389"/>
        <dbReference type="ChEBI" id="CHEBI:17976"/>
        <dbReference type="ChEBI" id="CHEBI:57540"/>
        <dbReference type="ChEBI" id="CHEBI:57945"/>
        <dbReference type="EC" id="7.1.1.2"/>
    </reaction>
</comment>
<keyword evidence="5 16" id="KW-0813">Transport</keyword>
<feature type="transmembrane region" description="Helical" evidence="16">
    <location>
        <begin position="327"/>
        <end position="346"/>
    </location>
</feature>
<dbReference type="InterPro" id="IPR001750">
    <property type="entry name" value="ND/Mrp_TM"/>
</dbReference>
<keyword evidence="8" id="KW-1278">Translocase</keyword>
<protein>
    <recommendedName>
        <fullName evidence="4 16">NADH-ubiquinone oxidoreductase chain 4</fullName>
        <ecNumber evidence="3 16">7.1.1.2</ecNumber>
    </recommendedName>
</protein>
<dbReference type="PRINTS" id="PR01437">
    <property type="entry name" value="NUOXDRDTASE4"/>
</dbReference>
<feature type="transmembrane region" description="Helical" evidence="16">
    <location>
        <begin position="178"/>
        <end position="196"/>
    </location>
</feature>
<feature type="transmembrane region" description="Helical" evidence="16">
    <location>
        <begin position="270"/>
        <end position="290"/>
    </location>
</feature>
<dbReference type="GO" id="GO:0008137">
    <property type="term" value="F:NADH dehydrogenase (ubiquinone) activity"/>
    <property type="evidence" value="ECO:0007669"/>
    <property type="project" value="UniProtKB-UniRule"/>
</dbReference>
<feature type="transmembrane region" description="Helical" evidence="16">
    <location>
        <begin position="109"/>
        <end position="128"/>
    </location>
</feature>
<evidence type="ECO:0000256" key="7">
    <source>
        <dbReference type="ARBA" id="ARBA00022692"/>
    </source>
</evidence>
<feature type="transmembrane region" description="Helical" evidence="16">
    <location>
        <begin position="296"/>
        <end position="315"/>
    </location>
</feature>
<dbReference type="GO" id="GO:0042773">
    <property type="term" value="P:ATP synthesis coupled electron transport"/>
    <property type="evidence" value="ECO:0007669"/>
    <property type="project" value="InterPro"/>
</dbReference>
<evidence type="ECO:0000259" key="17">
    <source>
        <dbReference type="Pfam" id="PF00361"/>
    </source>
</evidence>
<feature type="transmembrane region" description="Helical" evidence="16">
    <location>
        <begin position="86"/>
        <end position="103"/>
    </location>
</feature>
<dbReference type="EC" id="7.1.1.2" evidence="3 16"/>
<evidence type="ECO:0000256" key="12">
    <source>
        <dbReference type="ARBA" id="ARBA00023075"/>
    </source>
</evidence>
<evidence type="ECO:0000256" key="11">
    <source>
        <dbReference type="ARBA" id="ARBA00023027"/>
    </source>
</evidence>
<comment type="subcellular location">
    <subcellularLocation>
        <location evidence="1 16">Mitochondrion membrane</location>
        <topology evidence="1 16">Multi-pass membrane protein</topology>
    </subcellularLocation>
</comment>
<proteinExistence type="inferred from homology"/>
<organism evidence="19">
    <name type="scientific">Syllis sp. JYC-2022</name>
    <dbReference type="NCBI Taxonomy" id="2928755"/>
    <lineage>
        <taxon>Eukaryota</taxon>
        <taxon>Metazoa</taxon>
        <taxon>Spiralia</taxon>
        <taxon>Lophotrochozoa</taxon>
        <taxon>Annelida</taxon>
        <taxon>Polychaeta</taxon>
        <taxon>Errantia</taxon>
        <taxon>Phyllodocida</taxon>
        <taxon>Syllidae</taxon>
        <taxon>Syllis</taxon>
    </lineage>
</organism>